<organism evidence="3 4">
    <name type="scientific">Peronospora farinosa</name>
    <dbReference type="NCBI Taxonomy" id="134698"/>
    <lineage>
        <taxon>Eukaryota</taxon>
        <taxon>Sar</taxon>
        <taxon>Stramenopiles</taxon>
        <taxon>Oomycota</taxon>
        <taxon>Peronosporomycetes</taxon>
        <taxon>Peronosporales</taxon>
        <taxon>Peronosporaceae</taxon>
        <taxon>Peronospora</taxon>
    </lineage>
</organism>
<keyword evidence="4" id="KW-1185">Reference proteome</keyword>
<feature type="region of interest" description="Disordered" evidence="1">
    <location>
        <begin position="281"/>
        <end position="506"/>
    </location>
</feature>
<comment type="caution">
    <text evidence="3">The sequence shown here is derived from an EMBL/GenBank/DDBJ whole genome shotgun (WGS) entry which is preliminary data.</text>
</comment>
<feature type="compositionally biased region" description="Acidic residues" evidence="1">
    <location>
        <begin position="348"/>
        <end position="379"/>
    </location>
</feature>
<feature type="transmembrane region" description="Helical" evidence="2">
    <location>
        <begin position="624"/>
        <end position="644"/>
    </location>
</feature>
<protein>
    <submittedName>
        <fullName evidence="3">Uncharacterized protein</fullName>
    </submittedName>
</protein>
<sequence length="702" mass="72360">MTNQKIPGTGNGGDAMKMNEVEISTVESTLDKTMQTKDSTVKNVALTLNDDKGMGRSTTLDDEVPCDDVTQKMKSKGNLPGSSATVAPDITDSTIQTVTHNMSNVAETVTPVGKEVAYAADHTTDTLTNNLANVAETVTPVGEKAAYTADSTVNTATNNMPTRSGDSVSSETVTSAGEKAAYAADHTTDTLTNITSNAVMTVTPAVEMVAETSMETVVNTTPYVTKTVAPVAKTATDTVAYTATSPTATTPIPASIPTPLATTIPASSYDIVGQIVDKTTGVEAPSTMPPATTAPTTTGVATTEQSLHRDEEEETESSLLISQTSADETDLDSDQSIPTSKEITSVDDNADNEDSDSEDSDSEDSDSEDSDSEDSDSEDSDSKDRETGGNSVPARKSSLSSGNVAKKPLTTTSPATKTMKSDDSASFAPDAVDRNSGLHSEKSGFTFASPPPADSAFKPAAMKGSSVSDISKPEPKKTTLRPEHSAPTEVPAQPFSQVPVETAPKVPVETAPQVAVETAPQVPVETAPQVPVQTAPQVPIETAPQVPVETAPQVPAQIAPQAPAPTVPQAPAPTVPQVPGSPVQAEAATASPLSITSDSGLESVEAQAQRAAAVSGDKKDVSSLLLVGVAGFGCVAIIAIVAFMKKPNHVTDETIGPDGERISTTAAMEACNFEGSISNDPLGTRYSSIVMITPNGDGMCIL</sequence>
<gene>
    <name evidence="3" type="ORF">PFR001_LOCUS7507</name>
</gene>
<feature type="compositionally biased region" description="Polar residues" evidence="1">
    <location>
        <begin position="334"/>
        <end position="347"/>
    </location>
</feature>
<keyword evidence="2" id="KW-1133">Transmembrane helix</keyword>
<evidence type="ECO:0000256" key="2">
    <source>
        <dbReference type="SAM" id="Phobius"/>
    </source>
</evidence>
<evidence type="ECO:0000256" key="1">
    <source>
        <dbReference type="SAM" id="MobiDB-lite"/>
    </source>
</evidence>
<dbReference type="Proteomes" id="UP001157938">
    <property type="component" value="Unassembled WGS sequence"/>
</dbReference>
<feature type="compositionally biased region" description="Basic and acidic residues" evidence="1">
    <location>
        <begin position="471"/>
        <end position="486"/>
    </location>
</feature>
<dbReference type="EMBL" id="CAKLBC010001476">
    <property type="protein sequence ID" value="CAH0492297.1"/>
    <property type="molecule type" value="Genomic_DNA"/>
</dbReference>
<evidence type="ECO:0000313" key="3">
    <source>
        <dbReference type="EMBL" id="CAH0492297.1"/>
    </source>
</evidence>
<feature type="compositionally biased region" description="Pro residues" evidence="1">
    <location>
        <begin position="562"/>
        <end position="576"/>
    </location>
</feature>
<keyword evidence="2" id="KW-0472">Membrane</keyword>
<name>A0ABN8CE06_9STRA</name>
<accession>A0ABN8CE06</accession>
<reference evidence="3 4" key="1">
    <citation type="submission" date="2021-11" db="EMBL/GenBank/DDBJ databases">
        <authorList>
            <person name="Islam A."/>
            <person name="Islam S."/>
            <person name="Flora M.S."/>
            <person name="Rahman M."/>
            <person name="Ziaur R.M."/>
            <person name="Epstein J.H."/>
            <person name="Hassan M."/>
            <person name="Klassen M."/>
            <person name="Woodard K."/>
            <person name="Webb A."/>
            <person name="Webby R.J."/>
            <person name="El Zowalaty M.E."/>
        </authorList>
    </citation>
    <scope>NUCLEOTIDE SEQUENCE [LARGE SCALE GENOMIC DNA]</scope>
    <source>
        <strain evidence="3">Pf1</strain>
    </source>
</reference>
<evidence type="ECO:0000313" key="4">
    <source>
        <dbReference type="Proteomes" id="UP001157938"/>
    </source>
</evidence>
<feature type="compositionally biased region" description="Polar residues" evidence="1">
    <location>
        <begin position="397"/>
        <end position="418"/>
    </location>
</feature>
<feature type="compositionally biased region" description="Low complexity" evidence="1">
    <location>
        <begin position="284"/>
        <end position="303"/>
    </location>
</feature>
<proteinExistence type="predicted"/>
<feature type="region of interest" description="Disordered" evidence="1">
    <location>
        <begin position="561"/>
        <end position="596"/>
    </location>
</feature>
<keyword evidence="2" id="KW-0812">Transmembrane</keyword>